<reference evidence="3" key="1">
    <citation type="journal article" date="2011" name="PLoS Genet.">
        <title>Genomic analysis of the necrotrophic fungal pathogens Sclerotinia sclerotiorum and Botrytis cinerea.</title>
        <authorList>
            <person name="Amselem J."/>
            <person name="Cuomo C.A."/>
            <person name="van Kan J.A."/>
            <person name="Viaud M."/>
            <person name="Benito E.P."/>
            <person name="Couloux A."/>
            <person name="Coutinho P.M."/>
            <person name="de Vries R.P."/>
            <person name="Dyer P.S."/>
            <person name="Fillinger S."/>
            <person name="Fournier E."/>
            <person name="Gout L."/>
            <person name="Hahn M."/>
            <person name="Kohn L."/>
            <person name="Lapalu N."/>
            <person name="Plummer K.M."/>
            <person name="Pradier J.M."/>
            <person name="Quevillon E."/>
            <person name="Sharon A."/>
            <person name="Simon A."/>
            <person name="ten Have A."/>
            <person name="Tudzynski B."/>
            <person name="Tudzynski P."/>
            <person name="Wincker P."/>
            <person name="Andrew M."/>
            <person name="Anthouard V."/>
            <person name="Beever R.E."/>
            <person name="Beffa R."/>
            <person name="Benoit I."/>
            <person name="Bouzid O."/>
            <person name="Brault B."/>
            <person name="Chen Z."/>
            <person name="Choquer M."/>
            <person name="Collemare J."/>
            <person name="Cotton P."/>
            <person name="Danchin E.G."/>
            <person name="Da Silva C."/>
            <person name="Gautier A."/>
            <person name="Giraud C."/>
            <person name="Giraud T."/>
            <person name="Gonzalez C."/>
            <person name="Grossetete S."/>
            <person name="Guldener U."/>
            <person name="Henrissat B."/>
            <person name="Howlett B.J."/>
            <person name="Kodira C."/>
            <person name="Kretschmer M."/>
            <person name="Lappartient A."/>
            <person name="Leroch M."/>
            <person name="Levis C."/>
            <person name="Mauceli E."/>
            <person name="Neuveglise C."/>
            <person name="Oeser B."/>
            <person name="Pearson M."/>
            <person name="Poulain J."/>
            <person name="Poussereau N."/>
            <person name="Quesneville H."/>
            <person name="Rascle C."/>
            <person name="Schumacher J."/>
            <person name="Segurens B."/>
            <person name="Sexton A."/>
            <person name="Silva E."/>
            <person name="Sirven C."/>
            <person name="Soanes D.M."/>
            <person name="Talbot N.J."/>
            <person name="Templeton M."/>
            <person name="Yandava C."/>
            <person name="Yarden O."/>
            <person name="Zeng Q."/>
            <person name="Rollins J.A."/>
            <person name="Lebrun M.H."/>
            <person name="Dickman M."/>
        </authorList>
    </citation>
    <scope>NUCLEOTIDE SEQUENCE [LARGE SCALE GENOMIC DNA]</scope>
    <source>
        <strain evidence="3">T4</strain>
    </source>
</reference>
<evidence type="ECO:0000256" key="1">
    <source>
        <dbReference type="SAM" id="MobiDB-lite"/>
    </source>
</evidence>
<evidence type="ECO:0000313" key="3">
    <source>
        <dbReference type="Proteomes" id="UP000008177"/>
    </source>
</evidence>
<evidence type="ECO:0000313" key="2">
    <source>
        <dbReference type="EMBL" id="CCD51429.1"/>
    </source>
</evidence>
<proteinExistence type="predicted"/>
<organism evidence="2 3">
    <name type="scientific">Botryotinia fuckeliana (strain T4)</name>
    <name type="common">Noble rot fungus</name>
    <name type="synonym">Botrytis cinerea</name>
    <dbReference type="NCBI Taxonomy" id="999810"/>
    <lineage>
        <taxon>Eukaryota</taxon>
        <taxon>Fungi</taxon>
        <taxon>Dikarya</taxon>
        <taxon>Ascomycota</taxon>
        <taxon>Pezizomycotina</taxon>
        <taxon>Leotiomycetes</taxon>
        <taxon>Helotiales</taxon>
        <taxon>Sclerotiniaceae</taxon>
        <taxon>Botrytis</taxon>
    </lineage>
</organism>
<feature type="region of interest" description="Disordered" evidence="1">
    <location>
        <begin position="1"/>
        <end position="34"/>
    </location>
</feature>
<dbReference type="HOGENOM" id="CLU_2305650_0_0_1"/>
<protein>
    <submittedName>
        <fullName evidence="2">Uncharacterized protein</fullName>
    </submittedName>
</protein>
<dbReference type="Proteomes" id="UP000008177">
    <property type="component" value="Unplaced contigs"/>
</dbReference>
<dbReference type="InParanoid" id="G2YI92"/>
<dbReference type="EMBL" id="FQ790337">
    <property type="protein sequence ID" value="CCD51429.1"/>
    <property type="molecule type" value="Genomic_DNA"/>
</dbReference>
<name>G2YI92_BOTF4</name>
<gene>
    <name evidence="2" type="ORF">BofuT4_P017350.1</name>
</gene>
<sequence length="100" mass="10998">MEQSNTENVKPHKQPGAAQSTEIMERPVVPSRTEDSAVTLTRYLGGILHSWATGKLPIAIERAYVPSKNPAELPLIIPRMLPFGANASSETLEYGREKLI</sequence>
<accession>G2YI92</accession>
<dbReference type="AlphaFoldDB" id="G2YI92"/>